<dbReference type="InParanoid" id="K7LVZ9"/>
<sequence length="170" mass="18586">MRNVSNTRFLTCSFRPVVDINATLKSRSVVDRSGNRRFACIVHVSTDKHDTKNNSATKATFLGQELAHNWVVPAFSKNTRARNSKNCFGSKGGYSVYAESSSSTGDEKQPFVVTNVQETKAPERSSLVSSSNSIVSESKNPSKSVVAGQKRFPSCVTEGVVEIRNVRNGH</sequence>
<accession>K7LVZ9</accession>
<dbReference type="AlphaFoldDB" id="K7LVZ9"/>
<dbReference type="EMBL" id="CM000845">
    <property type="protein sequence ID" value="KRH26873.1"/>
    <property type="molecule type" value="Genomic_DNA"/>
</dbReference>
<dbReference type="Proteomes" id="UP000008827">
    <property type="component" value="Chromosome 12"/>
</dbReference>
<evidence type="ECO:0000313" key="2">
    <source>
        <dbReference type="EMBL" id="KRH26873.1"/>
    </source>
</evidence>
<reference evidence="2" key="3">
    <citation type="submission" date="2018-07" db="EMBL/GenBank/DDBJ databases">
        <title>WGS assembly of Glycine max.</title>
        <authorList>
            <person name="Schmutz J."/>
            <person name="Cannon S."/>
            <person name="Schlueter J."/>
            <person name="Ma J."/>
            <person name="Mitros T."/>
            <person name="Nelson W."/>
            <person name="Hyten D."/>
            <person name="Song Q."/>
            <person name="Thelen J."/>
            <person name="Cheng J."/>
            <person name="Xu D."/>
            <person name="Hellsten U."/>
            <person name="May G."/>
            <person name="Yu Y."/>
            <person name="Sakurai T."/>
            <person name="Umezawa T."/>
            <person name="Bhattacharyya M."/>
            <person name="Sandhu D."/>
            <person name="Valliyodan B."/>
            <person name="Lindquist E."/>
            <person name="Peto M."/>
            <person name="Grant D."/>
            <person name="Shu S."/>
            <person name="Goodstein D."/>
            <person name="Barry K."/>
            <person name="Futrell-Griggs M."/>
            <person name="Abernathy B."/>
            <person name="Du J."/>
            <person name="Tian Z."/>
            <person name="Zhu L."/>
            <person name="Gill N."/>
            <person name="Joshi T."/>
            <person name="Libault M."/>
            <person name="Sethuraman A."/>
            <person name="Zhang X."/>
            <person name="Shinozaki K."/>
            <person name="Nguyen H."/>
            <person name="Wing R."/>
            <person name="Cregan P."/>
            <person name="Specht J."/>
            <person name="Grimwood J."/>
            <person name="Rokhsar D."/>
            <person name="Stacey G."/>
            <person name="Shoemaker R."/>
            <person name="Jackson S."/>
        </authorList>
    </citation>
    <scope>NUCLEOTIDE SEQUENCE</scope>
    <source>
        <tissue evidence="2">Callus</tissue>
    </source>
</reference>
<evidence type="ECO:0000313" key="3">
    <source>
        <dbReference type="EnsemblPlants" id="KRH26873"/>
    </source>
</evidence>
<evidence type="ECO:0000313" key="4">
    <source>
        <dbReference type="Proteomes" id="UP000008827"/>
    </source>
</evidence>
<dbReference type="EnsemblPlants" id="KRH26873">
    <property type="protein sequence ID" value="KRH26873"/>
    <property type="gene ID" value="GLYMA_12G199000"/>
</dbReference>
<dbReference type="Gramene" id="KRH26873">
    <property type="protein sequence ID" value="KRH26873"/>
    <property type="gene ID" value="GLYMA_12G199000"/>
</dbReference>
<keyword evidence="4" id="KW-1185">Reference proteome</keyword>
<protein>
    <submittedName>
        <fullName evidence="2 3">Uncharacterized protein</fullName>
    </submittedName>
</protein>
<feature type="compositionally biased region" description="Low complexity" evidence="1">
    <location>
        <begin position="125"/>
        <end position="142"/>
    </location>
</feature>
<proteinExistence type="predicted"/>
<reference evidence="2 3" key="1">
    <citation type="journal article" date="2010" name="Nature">
        <title>Genome sequence of the palaeopolyploid soybean.</title>
        <authorList>
            <person name="Schmutz J."/>
            <person name="Cannon S.B."/>
            <person name="Schlueter J."/>
            <person name="Ma J."/>
            <person name="Mitros T."/>
            <person name="Nelson W."/>
            <person name="Hyten D.L."/>
            <person name="Song Q."/>
            <person name="Thelen J.J."/>
            <person name="Cheng J."/>
            <person name="Xu D."/>
            <person name="Hellsten U."/>
            <person name="May G.D."/>
            <person name="Yu Y."/>
            <person name="Sakurai T."/>
            <person name="Umezawa T."/>
            <person name="Bhattacharyya M.K."/>
            <person name="Sandhu D."/>
            <person name="Valliyodan B."/>
            <person name="Lindquist E."/>
            <person name="Peto M."/>
            <person name="Grant D."/>
            <person name="Shu S."/>
            <person name="Goodstein D."/>
            <person name="Barry K."/>
            <person name="Futrell-Griggs M."/>
            <person name="Abernathy B."/>
            <person name="Du J."/>
            <person name="Tian Z."/>
            <person name="Zhu L."/>
            <person name="Gill N."/>
            <person name="Joshi T."/>
            <person name="Libault M."/>
            <person name="Sethuraman A."/>
            <person name="Zhang X.-C."/>
            <person name="Shinozaki K."/>
            <person name="Nguyen H.T."/>
            <person name="Wing R.A."/>
            <person name="Cregan P."/>
            <person name="Specht J."/>
            <person name="Grimwood J."/>
            <person name="Rokhsar D."/>
            <person name="Stacey G."/>
            <person name="Shoemaker R.C."/>
            <person name="Jackson S.A."/>
        </authorList>
    </citation>
    <scope>NUCLEOTIDE SEQUENCE</scope>
    <source>
        <strain evidence="3">cv. Williams 82</strain>
        <tissue evidence="2">Callus</tissue>
    </source>
</reference>
<organism evidence="2">
    <name type="scientific">Glycine max</name>
    <name type="common">Soybean</name>
    <name type="synonym">Glycine hispida</name>
    <dbReference type="NCBI Taxonomy" id="3847"/>
    <lineage>
        <taxon>Eukaryota</taxon>
        <taxon>Viridiplantae</taxon>
        <taxon>Streptophyta</taxon>
        <taxon>Embryophyta</taxon>
        <taxon>Tracheophyta</taxon>
        <taxon>Spermatophyta</taxon>
        <taxon>Magnoliopsida</taxon>
        <taxon>eudicotyledons</taxon>
        <taxon>Gunneridae</taxon>
        <taxon>Pentapetalae</taxon>
        <taxon>rosids</taxon>
        <taxon>fabids</taxon>
        <taxon>Fabales</taxon>
        <taxon>Fabaceae</taxon>
        <taxon>Papilionoideae</taxon>
        <taxon>50 kb inversion clade</taxon>
        <taxon>NPAAA clade</taxon>
        <taxon>indigoferoid/millettioid clade</taxon>
        <taxon>Phaseoleae</taxon>
        <taxon>Glycine</taxon>
        <taxon>Glycine subgen. Soja</taxon>
    </lineage>
</organism>
<feature type="region of interest" description="Disordered" evidence="1">
    <location>
        <begin position="122"/>
        <end position="146"/>
    </location>
</feature>
<gene>
    <name evidence="2" type="ORF">GLYMA_12G199000</name>
</gene>
<dbReference type="PaxDb" id="3847-GLYMA12G32526.1"/>
<name>K7LVZ9_SOYBN</name>
<evidence type="ECO:0000256" key="1">
    <source>
        <dbReference type="SAM" id="MobiDB-lite"/>
    </source>
</evidence>
<reference evidence="3" key="2">
    <citation type="submission" date="2018-02" db="UniProtKB">
        <authorList>
            <consortium name="EnsemblPlants"/>
        </authorList>
    </citation>
    <scope>IDENTIFICATION</scope>
    <source>
        <strain evidence="3">Williams 82</strain>
    </source>
</reference>
<dbReference type="HOGENOM" id="CLU_1573432_0_0_1"/>